<reference evidence="3 4" key="1">
    <citation type="submission" date="2020-07" db="EMBL/GenBank/DDBJ databases">
        <authorList>
            <person name="Li M."/>
        </authorList>
    </citation>
    <scope>NUCLEOTIDE SEQUENCE [LARGE SCALE GENOMIC DNA]</scope>
    <source>
        <strain evidence="3 4">DSM 23284</strain>
    </source>
</reference>
<sequence length="272" mass="27674">MTTHTPPDAPSDGGATTAENRTAIVVGGGRGIGAATARKLGAQGLKVLVADRDAAAARDVCAELGGGHGHHALDIRDPEAVQALFDHAETQFGPVSVLVNTAAISPMPADGSRLAIADTDTALLRDVLDINTLGTILLGREYARRARKAGTDLGRHGRVVFLSSAAAQLGGHKSSVIYIASKAAVIGFTKGLARELAPHGITVNCVAPGLIDTPMLRAGLRAEQDAEASAAVPLARIGQPEEVAAAVAYLVSADAAYITGATLDINGGYHMG</sequence>
<dbReference type="Proteomes" id="UP000559404">
    <property type="component" value="Unassembled WGS sequence"/>
</dbReference>
<dbReference type="InterPro" id="IPR057326">
    <property type="entry name" value="KR_dom"/>
</dbReference>
<comment type="similarity">
    <text evidence="1">Belongs to the short-chain dehydrogenases/reductases (SDR) family.</text>
</comment>
<evidence type="ECO:0000256" key="1">
    <source>
        <dbReference type="ARBA" id="ARBA00006484"/>
    </source>
</evidence>
<evidence type="ECO:0000313" key="3">
    <source>
        <dbReference type="EMBL" id="MBA4613093.1"/>
    </source>
</evidence>
<dbReference type="EMBL" id="JACEON010000015">
    <property type="protein sequence ID" value="MBA4613093.1"/>
    <property type="molecule type" value="Genomic_DNA"/>
</dbReference>
<proteinExistence type="inferred from homology"/>
<organism evidence="3 4">
    <name type="scientific">Stappia taiwanensis</name>
    <dbReference type="NCBI Taxonomy" id="992267"/>
    <lineage>
        <taxon>Bacteria</taxon>
        <taxon>Pseudomonadati</taxon>
        <taxon>Pseudomonadota</taxon>
        <taxon>Alphaproteobacteria</taxon>
        <taxon>Hyphomicrobiales</taxon>
        <taxon>Stappiaceae</taxon>
        <taxon>Stappia</taxon>
    </lineage>
</organism>
<evidence type="ECO:0000313" key="4">
    <source>
        <dbReference type="Proteomes" id="UP000559404"/>
    </source>
</evidence>
<dbReference type="Gene3D" id="3.40.50.720">
    <property type="entry name" value="NAD(P)-binding Rossmann-like Domain"/>
    <property type="match status" value="1"/>
</dbReference>
<dbReference type="InterPro" id="IPR002347">
    <property type="entry name" value="SDR_fam"/>
</dbReference>
<dbReference type="AlphaFoldDB" id="A0A838Y252"/>
<accession>A0A838Y252</accession>
<dbReference type="RefSeq" id="WP_181761284.1">
    <property type="nucleotide sequence ID" value="NZ_BMCR01000007.1"/>
</dbReference>
<protein>
    <submittedName>
        <fullName evidence="3">SDR family oxidoreductase</fullName>
    </submittedName>
</protein>
<dbReference type="FunFam" id="3.40.50.720:FF:000084">
    <property type="entry name" value="Short-chain dehydrogenase reductase"/>
    <property type="match status" value="1"/>
</dbReference>
<dbReference type="PRINTS" id="PR00081">
    <property type="entry name" value="GDHRDH"/>
</dbReference>
<dbReference type="Pfam" id="PF13561">
    <property type="entry name" value="adh_short_C2"/>
    <property type="match status" value="1"/>
</dbReference>
<feature type="domain" description="Ketoreductase" evidence="2">
    <location>
        <begin position="21"/>
        <end position="209"/>
    </location>
</feature>
<evidence type="ECO:0000259" key="2">
    <source>
        <dbReference type="SMART" id="SM00822"/>
    </source>
</evidence>
<dbReference type="SMART" id="SM00822">
    <property type="entry name" value="PKS_KR"/>
    <property type="match status" value="1"/>
</dbReference>
<gene>
    <name evidence="3" type="ORF">H1W37_15635</name>
</gene>
<comment type="caution">
    <text evidence="3">The sequence shown here is derived from an EMBL/GenBank/DDBJ whole genome shotgun (WGS) entry which is preliminary data.</text>
</comment>
<dbReference type="InterPro" id="IPR036291">
    <property type="entry name" value="NAD(P)-bd_dom_sf"/>
</dbReference>
<dbReference type="GO" id="GO:0016616">
    <property type="term" value="F:oxidoreductase activity, acting on the CH-OH group of donors, NAD or NADP as acceptor"/>
    <property type="evidence" value="ECO:0007669"/>
    <property type="project" value="TreeGrafter"/>
</dbReference>
<dbReference type="SUPFAM" id="SSF51735">
    <property type="entry name" value="NAD(P)-binding Rossmann-fold domains"/>
    <property type="match status" value="1"/>
</dbReference>
<reference evidence="3 4" key="2">
    <citation type="submission" date="2020-08" db="EMBL/GenBank/DDBJ databases">
        <title>Stappia taiwanensis sp. nov., isolated from a coastal thermal spring.</title>
        <authorList>
            <person name="Kampfer P."/>
        </authorList>
    </citation>
    <scope>NUCLEOTIDE SEQUENCE [LARGE SCALE GENOMIC DNA]</scope>
    <source>
        <strain evidence="3 4">DSM 23284</strain>
    </source>
</reference>
<keyword evidence="4" id="KW-1185">Reference proteome</keyword>
<dbReference type="PANTHER" id="PTHR42760:SF40">
    <property type="entry name" value="3-OXOACYL-[ACYL-CARRIER-PROTEIN] REDUCTASE, CHLOROPLASTIC"/>
    <property type="match status" value="1"/>
</dbReference>
<dbReference type="GO" id="GO:0030497">
    <property type="term" value="P:fatty acid elongation"/>
    <property type="evidence" value="ECO:0007669"/>
    <property type="project" value="TreeGrafter"/>
</dbReference>
<name>A0A838Y252_9HYPH</name>
<dbReference type="PRINTS" id="PR00080">
    <property type="entry name" value="SDRFAMILY"/>
</dbReference>
<dbReference type="PANTHER" id="PTHR42760">
    <property type="entry name" value="SHORT-CHAIN DEHYDROGENASES/REDUCTASES FAMILY MEMBER"/>
    <property type="match status" value="1"/>
</dbReference>